<evidence type="ECO:0000313" key="13">
    <source>
        <dbReference type="Proteomes" id="UP000249081"/>
    </source>
</evidence>
<evidence type="ECO:0000313" key="12">
    <source>
        <dbReference type="EMBL" id="PZO38119.1"/>
    </source>
</evidence>
<comment type="similarity">
    <text evidence="2">Belongs to the YkuD family.</text>
</comment>
<evidence type="ECO:0000256" key="10">
    <source>
        <dbReference type="SAM" id="SignalP"/>
    </source>
</evidence>
<feature type="active site" description="Proton donor/acceptor" evidence="9">
    <location>
        <position position="183"/>
    </location>
</feature>
<comment type="pathway">
    <text evidence="1 9">Cell wall biogenesis; peptidoglycan biosynthesis.</text>
</comment>
<dbReference type="EMBL" id="QBMN01000108">
    <property type="protein sequence ID" value="PZO38119.1"/>
    <property type="molecule type" value="Genomic_DNA"/>
</dbReference>
<keyword evidence="8 9" id="KW-0961">Cell wall biogenesis/degradation</keyword>
<sequence length="224" mass="24427">MNSAACRYKKLVYKSLVVCLGSLVLHNSGPARAFAEQQASPSVRLPQSQTTEQAGSSLPILPEPILIRPTVVLPRDNAPVVPAPLEADLLPEVVEQPVQLRLSLSDRRVYVYRGNVVEATFPVAVGKPGWETPTGEFEVFSQISQPGWTNPFTGDVMPPGSENPLGDRWLGFWSDGNNVIGFHGTPNRDSVGRAASHGCVRMYNEDIRQLFDLVALGTRVIVEP</sequence>
<keyword evidence="5" id="KW-0378">Hydrolase</keyword>
<dbReference type="Pfam" id="PF03734">
    <property type="entry name" value="YkuD"/>
    <property type="match status" value="1"/>
</dbReference>
<comment type="caution">
    <text evidence="12">The sequence shown here is derived from an EMBL/GenBank/DDBJ whole genome shotgun (WGS) entry which is preliminary data.</text>
</comment>
<dbReference type="PANTHER" id="PTHR30582">
    <property type="entry name" value="L,D-TRANSPEPTIDASE"/>
    <property type="match status" value="1"/>
</dbReference>
<feature type="active site" description="Nucleophile" evidence="9">
    <location>
        <position position="199"/>
    </location>
</feature>
<evidence type="ECO:0000259" key="11">
    <source>
        <dbReference type="PROSITE" id="PS52029"/>
    </source>
</evidence>
<proteinExistence type="inferred from homology"/>
<dbReference type="GO" id="GO:0008360">
    <property type="term" value="P:regulation of cell shape"/>
    <property type="evidence" value="ECO:0007669"/>
    <property type="project" value="UniProtKB-UniRule"/>
</dbReference>
<keyword evidence="10" id="KW-0732">Signal</keyword>
<evidence type="ECO:0000256" key="3">
    <source>
        <dbReference type="ARBA" id="ARBA00022676"/>
    </source>
</evidence>
<evidence type="ECO:0000256" key="8">
    <source>
        <dbReference type="ARBA" id="ARBA00023316"/>
    </source>
</evidence>
<evidence type="ECO:0000256" key="6">
    <source>
        <dbReference type="ARBA" id="ARBA00022960"/>
    </source>
</evidence>
<dbReference type="InterPro" id="IPR050979">
    <property type="entry name" value="LD-transpeptidase"/>
</dbReference>
<feature type="chain" id="PRO_5015994586" evidence="10">
    <location>
        <begin position="34"/>
        <end position="224"/>
    </location>
</feature>
<reference evidence="12 13" key="2">
    <citation type="submission" date="2018-06" db="EMBL/GenBank/DDBJ databases">
        <title>Metagenomic assembly of (sub)arctic Cyanobacteria and their associated microbiome from non-axenic cultures.</title>
        <authorList>
            <person name="Baurain D."/>
        </authorList>
    </citation>
    <scope>NUCLEOTIDE SEQUENCE [LARGE SCALE GENOMIC DNA]</scope>
    <source>
        <strain evidence="12">ULC041bin1</strain>
    </source>
</reference>
<dbReference type="Gene3D" id="2.40.440.10">
    <property type="entry name" value="L,D-transpeptidase catalytic domain-like"/>
    <property type="match status" value="1"/>
</dbReference>
<dbReference type="InterPro" id="IPR005490">
    <property type="entry name" value="LD_TPept_cat_dom"/>
</dbReference>
<evidence type="ECO:0000256" key="7">
    <source>
        <dbReference type="ARBA" id="ARBA00022984"/>
    </source>
</evidence>
<organism evidence="12 13">
    <name type="scientific">Shackletoniella antarctica</name>
    <dbReference type="NCBI Taxonomy" id="268115"/>
    <lineage>
        <taxon>Bacteria</taxon>
        <taxon>Bacillati</taxon>
        <taxon>Cyanobacteriota</taxon>
        <taxon>Cyanophyceae</taxon>
        <taxon>Oculatellales</taxon>
        <taxon>Oculatellaceae</taxon>
        <taxon>Shackletoniella</taxon>
    </lineage>
</organism>
<evidence type="ECO:0000256" key="4">
    <source>
        <dbReference type="ARBA" id="ARBA00022679"/>
    </source>
</evidence>
<dbReference type="UniPathway" id="UPA00219"/>
<name>A0A2W4W836_9CYAN</name>
<dbReference type="SUPFAM" id="SSF141523">
    <property type="entry name" value="L,D-transpeptidase catalytic domain-like"/>
    <property type="match status" value="1"/>
</dbReference>
<dbReference type="PANTHER" id="PTHR30582:SF24">
    <property type="entry name" value="L,D-TRANSPEPTIDASE ERFK_SRFK-RELATED"/>
    <property type="match status" value="1"/>
</dbReference>
<keyword evidence="6 9" id="KW-0133">Cell shape</keyword>
<keyword evidence="4" id="KW-0808">Transferase</keyword>
<dbReference type="GO" id="GO:0016757">
    <property type="term" value="F:glycosyltransferase activity"/>
    <property type="evidence" value="ECO:0007669"/>
    <property type="project" value="UniProtKB-KW"/>
</dbReference>
<keyword evidence="3" id="KW-0328">Glycosyltransferase</keyword>
<feature type="domain" description="L,D-TPase catalytic" evidence="11">
    <location>
        <begin position="98"/>
        <end position="223"/>
    </location>
</feature>
<evidence type="ECO:0000256" key="9">
    <source>
        <dbReference type="PROSITE-ProRule" id="PRU01373"/>
    </source>
</evidence>
<protein>
    <submittedName>
        <fullName evidence="12">L,D-transpeptidase</fullName>
    </submittedName>
</protein>
<evidence type="ECO:0000256" key="1">
    <source>
        <dbReference type="ARBA" id="ARBA00004752"/>
    </source>
</evidence>
<feature type="signal peptide" evidence="10">
    <location>
        <begin position="1"/>
        <end position="33"/>
    </location>
</feature>
<dbReference type="Proteomes" id="UP000249081">
    <property type="component" value="Unassembled WGS sequence"/>
</dbReference>
<evidence type="ECO:0000256" key="5">
    <source>
        <dbReference type="ARBA" id="ARBA00022801"/>
    </source>
</evidence>
<dbReference type="CDD" id="cd16913">
    <property type="entry name" value="YkuD_like"/>
    <property type="match status" value="1"/>
</dbReference>
<reference evidence="13" key="1">
    <citation type="submission" date="2018-04" db="EMBL/GenBank/DDBJ databases">
        <authorList>
            <person name="Cornet L."/>
        </authorList>
    </citation>
    <scope>NUCLEOTIDE SEQUENCE [LARGE SCALE GENOMIC DNA]</scope>
</reference>
<dbReference type="InterPro" id="IPR038063">
    <property type="entry name" value="Transpep_catalytic_dom"/>
</dbReference>
<dbReference type="GO" id="GO:0071972">
    <property type="term" value="F:peptidoglycan L,D-transpeptidase activity"/>
    <property type="evidence" value="ECO:0007669"/>
    <property type="project" value="TreeGrafter"/>
</dbReference>
<dbReference type="GO" id="GO:0071555">
    <property type="term" value="P:cell wall organization"/>
    <property type="evidence" value="ECO:0007669"/>
    <property type="project" value="UniProtKB-UniRule"/>
</dbReference>
<dbReference type="PROSITE" id="PS52029">
    <property type="entry name" value="LD_TPASE"/>
    <property type="match status" value="1"/>
</dbReference>
<accession>A0A2W4W836</accession>
<evidence type="ECO:0000256" key="2">
    <source>
        <dbReference type="ARBA" id="ARBA00005992"/>
    </source>
</evidence>
<dbReference type="GO" id="GO:0005576">
    <property type="term" value="C:extracellular region"/>
    <property type="evidence" value="ECO:0007669"/>
    <property type="project" value="TreeGrafter"/>
</dbReference>
<dbReference type="AlphaFoldDB" id="A0A2W4W836"/>
<dbReference type="GO" id="GO:0018104">
    <property type="term" value="P:peptidoglycan-protein cross-linking"/>
    <property type="evidence" value="ECO:0007669"/>
    <property type="project" value="TreeGrafter"/>
</dbReference>
<gene>
    <name evidence="12" type="ORF">DCF17_14950</name>
</gene>
<keyword evidence="7 9" id="KW-0573">Peptidoglycan synthesis</keyword>